<dbReference type="AlphaFoldDB" id="A0A8B6HDS2"/>
<dbReference type="OrthoDB" id="6129935at2759"/>
<dbReference type="Pfam" id="PF13202">
    <property type="entry name" value="EF-hand_5"/>
    <property type="match status" value="1"/>
</dbReference>
<dbReference type="InterPro" id="IPR002048">
    <property type="entry name" value="EF_hand_dom"/>
</dbReference>
<accession>A0A8B6HDS2</accession>
<organism evidence="3 4">
    <name type="scientific">Mytilus galloprovincialis</name>
    <name type="common">Mediterranean mussel</name>
    <dbReference type="NCBI Taxonomy" id="29158"/>
    <lineage>
        <taxon>Eukaryota</taxon>
        <taxon>Metazoa</taxon>
        <taxon>Spiralia</taxon>
        <taxon>Lophotrochozoa</taxon>
        <taxon>Mollusca</taxon>
        <taxon>Bivalvia</taxon>
        <taxon>Autobranchia</taxon>
        <taxon>Pteriomorphia</taxon>
        <taxon>Mytilida</taxon>
        <taxon>Mytiloidea</taxon>
        <taxon>Mytilidae</taxon>
        <taxon>Mytilinae</taxon>
        <taxon>Mytilus</taxon>
    </lineage>
</organism>
<dbReference type="PROSITE" id="PS00018">
    <property type="entry name" value="EF_HAND_1"/>
    <property type="match status" value="2"/>
</dbReference>
<evidence type="ECO:0000259" key="2">
    <source>
        <dbReference type="PROSITE" id="PS50222"/>
    </source>
</evidence>
<dbReference type="SUPFAM" id="SSF47473">
    <property type="entry name" value="EF-hand"/>
    <property type="match status" value="1"/>
</dbReference>
<keyword evidence="4" id="KW-1185">Reference proteome</keyword>
<feature type="domain" description="EF-hand" evidence="2">
    <location>
        <begin position="176"/>
        <end position="211"/>
    </location>
</feature>
<reference evidence="3" key="1">
    <citation type="submission" date="2018-11" db="EMBL/GenBank/DDBJ databases">
        <authorList>
            <person name="Alioto T."/>
            <person name="Alioto T."/>
        </authorList>
    </citation>
    <scope>NUCLEOTIDE SEQUENCE</scope>
</reference>
<proteinExistence type="predicted"/>
<dbReference type="PROSITE" id="PS50222">
    <property type="entry name" value="EF_HAND_2"/>
    <property type="match status" value="1"/>
</dbReference>
<protein>
    <recommendedName>
        <fullName evidence="2">EF-hand domain-containing protein</fullName>
    </recommendedName>
</protein>
<dbReference type="EMBL" id="UYJE01009863">
    <property type="protein sequence ID" value="VDI77556.1"/>
    <property type="molecule type" value="Genomic_DNA"/>
</dbReference>
<dbReference type="GO" id="GO:0005509">
    <property type="term" value="F:calcium ion binding"/>
    <property type="evidence" value="ECO:0007669"/>
    <property type="project" value="InterPro"/>
</dbReference>
<dbReference type="InterPro" id="IPR011992">
    <property type="entry name" value="EF-hand-dom_pair"/>
</dbReference>
<sequence length="219" mass="24964">MLFDIGFELSSYQHCEDMQKVNTKKACRVDEHRYHTKLIRESYCQKPLNMWTFASPNLRTCFLDYIIVKNKCRPQLVVLLIRMKLILALSLFLGYVTCQHIHGHELKVLAQNEFNGYDHNHNGVLEMAEFEASVQGTDTNGDGHVTCAEYAAASSQPHALALEIFHHYDQDGDCIMSHADAVATLHQIDSNGDGTVNEHEFEHYYTQVGGFESTSVYNF</sequence>
<dbReference type="Gene3D" id="1.10.238.10">
    <property type="entry name" value="EF-hand"/>
    <property type="match status" value="1"/>
</dbReference>
<comment type="caution">
    <text evidence="3">The sequence shown here is derived from an EMBL/GenBank/DDBJ whole genome shotgun (WGS) entry which is preliminary data.</text>
</comment>
<dbReference type="InterPro" id="IPR018247">
    <property type="entry name" value="EF_Hand_1_Ca_BS"/>
</dbReference>
<gene>
    <name evidence="3" type="ORF">MGAL_10B077582</name>
</gene>
<evidence type="ECO:0000313" key="4">
    <source>
        <dbReference type="Proteomes" id="UP000596742"/>
    </source>
</evidence>
<dbReference type="Proteomes" id="UP000596742">
    <property type="component" value="Unassembled WGS sequence"/>
</dbReference>
<evidence type="ECO:0000256" key="1">
    <source>
        <dbReference type="ARBA" id="ARBA00022837"/>
    </source>
</evidence>
<keyword evidence="1" id="KW-0106">Calcium</keyword>
<name>A0A8B6HDS2_MYTGA</name>
<evidence type="ECO:0000313" key="3">
    <source>
        <dbReference type="EMBL" id="VDI77556.1"/>
    </source>
</evidence>